<evidence type="ECO:0000313" key="2">
    <source>
        <dbReference type="EMBL" id="KAK3678425.1"/>
    </source>
</evidence>
<name>A0AAE1C516_9PEZI</name>
<dbReference type="AlphaFoldDB" id="A0AAE1C516"/>
<sequence length="599" mass="67711">MAPSILGEDLYTPLKDLEIRVLDLLPGKLNAVLQASLRIVRLGAEDSHYEALSYTWGSQADSRIIYMNGCDQSTSITKHLFQALHRLRRRQATRTLWVDALCINQNDISERSTQVAFMSEIYRAATCVNVWLGEPDRSWYINVRHLGKVMVWRPIPSGEEPSDLRRFRRWAMWKTLCGYLDAMESALRNNAPYWYNRAWVLQEFILSRRAYLCFGSRSLLWRYHYIFDLQAVIRHGGLGMGHSDRLIEKLNNCRLAKEASKRPGLVSAMYYYARNTSATDPRDKIYSLLGLVNEDEAKLIGVDYSIEPHQLFAKTTFICLQLENDWTILAALTLKGELRHGLPSWVIDFTDIQSVNSSINAGTLISPDLGQPKPRSGCFVAVDPSFSFLTLDFAEVMYDFMYQVLCNITAMEHSETSRGYATCTAQRSRDILNTITSAQLYHSYFWKTRTPLVQEVIRKACKTWQTIGACCEAGSPPASHVSDLSNDDFVSGDLTMLNISWDLTKVAAGGTSLIATSLGYIGLAPSTVTRGDRLAVGPGGQHPLLLRAVTDHYVFQGIASIWGVSTWAPGRDEPDCRKQWRQRFLQGEDGGRSRLYVVH</sequence>
<dbReference type="PANTHER" id="PTHR24148:SF73">
    <property type="entry name" value="HET DOMAIN PROTEIN (AFU_ORTHOLOGUE AFUA_8G01020)"/>
    <property type="match status" value="1"/>
</dbReference>
<dbReference type="InterPro" id="IPR052895">
    <property type="entry name" value="HetReg/Transcr_Mod"/>
</dbReference>
<keyword evidence="3" id="KW-1185">Reference proteome</keyword>
<evidence type="ECO:0000313" key="3">
    <source>
        <dbReference type="Proteomes" id="UP001274830"/>
    </source>
</evidence>
<dbReference type="Pfam" id="PF06985">
    <property type="entry name" value="HET"/>
    <property type="match status" value="1"/>
</dbReference>
<accession>A0AAE1C516</accession>
<comment type="caution">
    <text evidence="2">The sequence shown here is derived from an EMBL/GenBank/DDBJ whole genome shotgun (WGS) entry which is preliminary data.</text>
</comment>
<evidence type="ECO:0000259" key="1">
    <source>
        <dbReference type="Pfam" id="PF06985"/>
    </source>
</evidence>
<organism evidence="2 3">
    <name type="scientific">Recurvomyces mirabilis</name>
    <dbReference type="NCBI Taxonomy" id="574656"/>
    <lineage>
        <taxon>Eukaryota</taxon>
        <taxon>Fungi</taxon>
        <taxon>Dikarya</taxon>
        <taxon>Ascomycota</taxon>
        <taxon>Pezizomycotina</taxon>
        <taxon>Dothideomycetes</taxon>
        <taxon>Dothideomycetidae</taxon>
        <taxon>Mycosphaerellales</taxon>
        <taxon>Teratosphaeriaceae</taxon>
        <taxon>Recurvomyces</taxon>
    </lineage>
</organism>
<feature type="domain" description="Heterokaryon incompatibility" evidence="1">
    <location>
        <begin position="49"/>
        <end position="203"/>
    </location>
</feature>
<protein>
    <recommendedName>
        <fullName evidence="1">Heterokaryon incompatibility domain-containing protein</fullName>
    </recommendedName>
</protein>
<dbReference type="PANTHER" id="PTHR24148">
    <property type="entry name" value="ANKYRIN REPEAT DOMAIN-CONTAINING PROTEIN 39 HOMOLOG-RELATED"/>
    <property type="match status" value="1"/>
</dbReference>
<dbReference type="Proteomes" id="UP001274830">
    <property type="component" value="Unassembled WGS sequence"/>
</dbReference>
<dbReference type="EMBL" id="JAUTXT010000004">
    <property type="protein sequence ID" value="KAK3678425.1"/>
    <property type="molecule type" value="Genomic_DNA"/>
</dbReference>
<reference evidence="2" key="1">
    <citation type="submission" date="2023-07" db="EMBL/GenBank/DDBJ databases">
        <title>Black Yeasts Isolated from many extreme environments.</title>
        <authorList>
            <person name="Coleine C."/>
            <person name="Stajich J.E."/>
            <person name="Selbmann L."/>
        </authorList>
    </citation>
    <scope>NUCLEOTIDE SEQUENCE</scope>
    <source>
        <strain evidence="2">CCFEE 5485</strain>
    </source>
</reference>
<gene>
    <name evidence="2" type="ORF">LTR78_001722</name>
</gene>
<dbReference type="InterPro" id="IPR010730">
    <property type="entry name" value="HET"/>
</dbReference>
<proteinExistence type="predicted"/>